<evidence type="ECO:0000313" key="2">
    <source>
        <dbReference type="EMBL" id="MFA9478916.1"/>
    </source>
</evidence>
<protein>
    <submittedName>
        <fullName evidence="2">Toxin-antitoxin system toxin component, PIN family</fullName>
    </submittedName>
</protein>
<feature type="domain" description="PIN" evidence="1">
    <location>
        <begin position="1"/>
        <end position="107"/>
    </location>
</feature>
<proteinExistence type="predicted"/>
<dbReference type="Pfam" id="PF13470">
    <property type="entry name" value="PIN_3"/>
    <property type="match status" value="1"/>
</dbReference>
<comment type="caution">
    <text evidence="2">The sequence shown here is derived from an EMBL/GenBank/DDBJ whole genome shotgun (WGS) entry which is preliminary data.</text>
</comment>
<dbReference type="RefSeq" id="WP_425345835.1">
    <property type="nucleotide sequence ID" value="NZ_JBGUBD010000006.1"/>
</dbReference>
<gene>
    <name evidence="2" type="ORF">ACERK3_11510</name>
</gene>
<sequence length="132" mass="14537">MLDTNVLVAALLSPNGPSAQVLQLLLAERVRLCYDARMLAEYREVLARPRFGFDPEAVAEVLTFLEQTGELVAAVPLGAVLPDPDDAMFLEVAVAGRVDYLVTGNIKHFPVRHRHGVRMMSPADWVRASRSP</sequence>
<name>A0ABV4U842_9BACT</name>
<reference evidence="2 3" key="1">
    <citation type="submission" date="2024-08" db="EMBL/GenBank/DDBJ databases">
        <title>Whole-genome sequencing of halo(alkali)philic microorganisms from hypersaline lakes.</title>
        <authorList>
            <person name="Sorokin D.Y."/>
            <person name="Merkel A.Y."/>
            <person name="Messina E."/>
            <person name="Yakimov M."/>
        </authorList>
    </citation>
    <scope>NUCLEOTIDE SEQUENCE [LARGE SCALE GENOMIC DNA]</scope>
    <source>
        <strain evidence="2 3">AB-hyl4</strain>
    </source>
</reference>
<accession>A0ABV4U842</accession>
<dbReference type="EMBL" id="JBGUBD010000006">
    <property type="protein sequence ID" value="MFA9478916.1"/>
    <property type="molecule type" value="Genomic_DNA"/>
</dbReference>
<dbReference type="Proteomes" id="UP001575105">
    <property type="component" value="Unassembled WGS sequence"/>
</dbReference>
<dbReference type="SUPFAM" id="SSF88723">
    <property type="entry name" value="PIN domain-like"/>
    <property type="match status" value="1"/>
</dbReference>
<dbReference type="InterPro" id="IPR029060">
    <property type="entry name" value="PIN-like_dom_sf"/>
</dbReference>
<dbReference type="PANTHER" id="PTHR34610:SF3">
    <property type="entry name" value="SSL7007 PROTEIN"/>
    <property type="match status" value="1"/>
</dbReference>
<organism evidence="2 3">
    <name type="scientific">Natronomicrosphaera hydrolytica</name>
    <dbReference type="NCBI Taxonomy" id="3242702"/>
    <lineage>
        <taxon>Bacteria</taxon>
        <taxon>Pseudomonadati</taxon>
        <taxon>Planctomycetota</taxon>
        <taxon>Phycisphaerae</taxon>
        <taxon>Phycisphaerales</taxon>
        <taxon>Phycisphaeraceae</taxon>
        <taxon>Natronomicrosphaera</taxon>
    </lineage>
</organism>
<evidence type="ECO:0000313" key="3">
    <source>
        <dbReference type="Proteomes" id="UP001575105"/>
    </source>
</evidence>
<dbReference type="NCBIfam" id="TIGR00305">
    <property type="entry name" value="putative toxin-antitoxin system toxin component, PIN family"/>
    <property type="match status" value="1"/>
</dbReference>
<dbReference type="InterPro" id="IPR002716">
    <property type="entry name" value="PIN_dom"/>
</dbReference>
<keyword evidence="3" id="KW-1185">Reference proteome</keyword>
<evidence type="ECO:0000259" key="1">
    <source>
        <dbReference type="Pfam" id="PF13470"/>
    </source>
</evidence>
<dbReference type="PANTHER" id="PTHR34610">
    <property type="entry name" value="SSL7007 PROTEIN"/>
    <property type="match status" value="1"/>
</dbReference>
<dbReference type="InterPro" id="IPR002850">
    <property type="entry name" value="PIN_toxin-like"/>
</dbReference>